<gene>
    <name evidence="1" type="ORF">P618_200229</name>
</gene>
<dbReference type="RefSeq" id="WP_024161024.1">
    <property type="nucleotide sequence ID" value="NZ_AWTR02000027.1"/>
</dbReference>
<dbReference type="STRING" id="1399147.P618_200229"/>
<evidence type="ECO:0000313" key="2">
    <source>
        <dbReference type="Proteomes" id="UP000019112"/>
    </source>
</evidence>
<dbReference type="AlphaFoldDB" id="W6TEE8"/>
<sequence>MNAIKLLVSKKADEDVIFLKKALQEKNLSTLLKKKFQSFFLNGSPHLILDLLDRILSKGNCWEIAQIIISHISLGAKNFRADNGLFQCKRNFNEHRNHINDEYNAFISHILSHDNHVELAKAFIKNINWKEYKDFLHEEDEFRTVSTLLSKYVNPKLSKIFFQSIEWKNLFEHKTTGDIANILSSPHCNPDSSEILEKILKLINWKQRKKNIKSWDVSAFPDQYSRIYKTVLFNAGPFVGLLFDEKDFEANIKGLQFNEDYTANVLKNFLYLRNEKIENFLLSKINFSDSAVSQVWNMCLEKTNILVRNPFEYTFEYKDTTALTHLLLNLDFSRGEETLENKTLIALKTLASSDCVYAEKMLDKLIYSRMLNGAFLEANFCKFFYNFKFSSKEDTIEYVCNNLHFERINPWNSRIIKKRNIRKFNELSKQLLYTLVYTQNQAVARRVLKINFWETLLDEDLFNLFLKSNSINTGRALVTQVLGRCVLQPNMLNQEVKKKILKVQENSSFKGKNFEEIHDTLNIVLDSSLTNDTKKVIDQIDGDTIHYEKFLREQFLVCMRSAYPETVQYLITDVTQQ</sequence>
<keyword evidence="2" id="KW-1185">Reference proteome</keyword>
<name>W6TEE8_HOLOB</name>
<organism evidence="1 2">
    <name type="scientific">Holospora obtusa F1</name>
    <dbReference type="NCBI Taxonomy" id="1399147"/>
    <lineage>
        <taxon>Bacteria</taxon>
        <taxon>Pseudomonadati</taxon>
        <taxon>Pseudomonadota</taxon>
        <taxon>Alphaproteobacteria</taxon>
        <taxon>Holosporales</taxon>
        <taxon>Holosporaceae</taxon>
        <taxon>Holospora</taxon>
    </lineage>
</organism>
<evidence type="ECO:0000313" key="1">
    <source>
        <dbReference type="EMBL" id="ETZ07593.1"/>
    </source>
</evidence>
<dbReference type="Proteomes" id="UP000019112">
    <property type="component" value="Unassembled WGS sequence"/>
</dbReference>
<comment type="caution">
    <text evidence="1">The sequence shown here is derived from an EMBL/GenBank/DDBJ whole genome shotgun (WGS) entry which is preliminary data.</text>
</comment>
<dbReference type="EMBL" id="AWTR02000027">
    <property type="protein sequence ID" value="ETZ07593.1"/>
    <property type="molecule type" value="Genomic_DNA"/>
</dbReference>
<protein>
    <submittedName>
        <fullName evidence="1">Uncharacterized protein</fullName>
    </submittedName>
</protein>
<accession>W6TEE8</accession>
<reference evidence="1 2" key="1">
    <citation type="journal article" date="2014" name="FEMS Microbiol. Lett.">
        <title>Draft genome sequences of three Holospora species (Holospora obtusa, Holospora undulata, and Holospora elegans), endonuclear symbiotic bacteria of the ciliate Paramecium caudatum.</title>
        <authorList>
            <person name="Dohra H."/>
            <person name="Tanaka K."/>
            <person name="Suzuki T."/>
            <person name="Fujishima M."/>
            <person name="Suzuki H."/>
        </authorList>
    </citation>
    <scope>NUCLEOTIDE SEQUENCE [LARGE SCALE GENOMIC DNA]</scope>
    <source>
        <strain evidence="1 2">F1</strain>
    </source>
</reference>
<proteinExistence type="predicted"/>